<evidence type="ECO:0000256" key="1">
    <source>
        <dbReference type="ARBA" id="ARBA00006068"/>
    </source>
</evidence>
<gene>
    <name evidence="5" type="ORF">FNM00_02205</name>
</gene>
<dbReference type="Pfam" id="PF03816">
    <property type="entry name" value="LytR_cpsA_psr"/>
    <property type="match status" value="1"/>
</dbReference>
<dbReference type="InterPro" id="IPR050922">
    <property type="entry name" value="LytR/CpsA/Psr_CW_biosynth"/>
</dbReference>
<dbReference type="Gene3D" id="3.40.630.190">
    <property type="entry name" value="LCP protein"/>
    <property type="match status" value="1"/>
</dbReference>
<feature type="transmembrane region" description="Helical" evidence="3">
    <location>
        <begin position="65"/>
        <end position="84"/>
    </location>
</feature>
<accession>A0A554SPZ3</accession>
<feature type="compositionally biased region" description="Basic and acidic residues" evidence="2">
    <location>
        <begin position="21"/>
        <end position="31"/>
    </location>
</feature>
<dbReference type="AlphaFoldDB" id="A0A554SPZ3"/>
<feature type="compositionally biased region" description="Acidic residues" evidence="2">
    <location>
        <begin position="460"/>
        <end position="477"/>
    </location>
</feature>
<dbReference type="NCBIfam" id="TIGR00350">
    <property type="entry name" value="lytR_cpsA_psr"/>
    <property type="match status" value="1"/>
</dbReference>
<protein>
    <submittedName>
        <fullName evidence="5">LytR family transcriptional regulator</fullName>
    </submittedName>
</protein>
<dbReference type="Proteomes" id="UP000316988">
    <property type="component" value="Unassembled WGS sequence"/>
</dbReference>
<proteinExistence type="inferred from homology"/>
<feature type="domain" description="Cell envelope-related transcriptional attenuator" evidence="4">
    <location>
        <begin position="203"/>
        <end position="376"/>
    </location>
</feature>
<feature type="transmembrane region" description="Helical" evidence="3">
    <location>
        <begin position="39"/>
        <end position="58"/>
    </location>
</feature>
<dbReference type="InterPro" id="IPR004474">
    <property type="entry name" value="LytR_CpsA_psr"/>
</dbReference>
<feature type="transmembrane region" description="Helical" evidence="3">
    <location>
        <begin position="137"/>
        <end position="158"/>
    </location>
</feature>
<feature type="region of interest" description="Disordered" evidence="2">
    <location>
        <begin position="1"/>
        <end position="31"/>
    </location>
</feature>
<dbReference type="EMBL" id="VLNT01000001">
    <property type="protein sequence ID" value="TSD68423.1"/>
    <property type="molecule type" value="Genomic_DNA"/>
</dbReference>
<keyword evidence="6" id="KW-1185">Reference proteome</keyword>
<evidence type="ECO:0000256" key="3">
    <source>
        <dbReference type="SAM" id="Phobius"/>
    </source>
</evidence>
<evidence type="ECO:0000313" key="6">
    <source>
        <dbReference type="Proteomes" id="UP000316988"/>
    </source>
</evidence>
<evidence type="ECO:0000256" key="2">
    <source>
        <dbReference type="SAM" id="MobiDB-lite"/>
    </source>
</evidence>
<dbReference type="PANTHER" id="PTHR33392">
    <property type="entry name" value="POLYISOPRENYL-TEICHOIC ACID--PEPTIDOGLYCAN TEICHOIC ACID TRANSFERASE TAGU"/>
    <property type="match status" value="1"/>
</dbReference>
<reference evidence="5 6" key="1">
    <citation type="submission" date="2019-07" db="EMBL/GenBank/DDBJ databases">
        <authorList>
            <person name="Zhao L.H."/>
        </authorList>
    </citation>
    <scope>NUCLEOTIDE SEQUENCE [LARGE SCALE GENOMIC DNA]</scope>
    <source>
        <strain evidence="5 6">Co35</strain>
    </source>
</reference>
<comment type="caution">
    <text evidence="5">The sequence shown here is derived from an EMBL/GenBank/DDBJ whole genome shotgun (WGS) entry which is preliminary data.</text>
</comment>
<organism evidence="5 6">
    <name type="scientific">Aeromicrobium piscarium</name>
    <dbReference type="NCBI Taxonomy" id="2590901"/>
    <lineage>
        <taxon>Bacteria</taxon>
        <taxon>Bacillati</taxon>
        <taxon>Actinomycetota</taxon>
        <taxon>Actinomycetes</taxon>
        <taxon>Propionibacteriales</taxon>
        <taxon>Nocardioidaceae</taxon>
        <taxon>Aeromicrobium</taxon>
    </lineage>
</organism>
<dbReference type="PANTHER" id="PTHR33392:SF6">
    <property type="entry name" value="POLYISOPRENYL-TEICHOIC ACID--PEPTIDOGLYCAN TEICHOIC ACID TRANSFERASE TAGU"/>
    <property type="match status" value="1"/>
</dbReference>
<evidence type="ECO:0000313" key="5">
    <source>
        <dbReference type="EMBL" id="TSD68423.1"/>
    </source>
</evidence>
<dbReference type="OrthoDB" id="3573673at2"/>
<dbReference type="RefSeq" id="WP_143911372.1">
    <property type="nucleotide sequence ID" value="NZ_VLNT01000001.1"/>
</dbReference>
<keyword evidence="3" id="KW-1133">Transmembrane helix</keyword>
<feature type="transmembrane region" description="Helical" evidence="3">
    <location>
        <begin position="104"/>
        <end position="125"/>
    </location>
</feature>
<keyword evidence="3" id="KW-0812">Transmembrane</keyword>
<name>A0A554SPZ3_9ACTN</name>
<sequence>MTGTLGDDPEPPERSTALEPQDVRPGRRRMSPDRALRRALSLMAATIIWPGSAQFLAGARRLGQVVMGLWALAVLGFLVAVLVIRPERETLIGWVTDPATLDIARFGLAIVTIGWLGLFMDAWRLAVLPGLDLRRMAVVSVVNMVVIALASGIVTVGWNTVSASRQVVTQVFDATETTPPLQGRYNILLLGADSGDGREGLRPDSLNVVSIDAATGDSVMISLPRNLQNVPFPEGSPMREAYPYGFNCGEECLLNAVHTAGEDRSDLYPDSADPGLDATIDAVEGATGLTMNYYVLINMEGFASLVDAVGGITVNVPTPIAMFGETDRKRDEYLAAGRQKLDGNEALWFARSRIQSDDFDRMARQKCLMVSMLDQLSPQTVLLNAGKIADSSAQMLATNLPGSELAAFADLALKARGTQIATLSVVPPEYNTANPDFAQIHADIQALIDGTVETPATPDPADETAEPTEPDPTEAGETEPTPDANITDDLAAAC</sequence>
<feature type="region of interest" description="Disordered" evidence="2">
    <location>
        <begin position="452"/>
        <end position="494"/>
    </location>
</feature>
<evidence type="ECO:0000259" key="4">
    <source>
        <dbReference type="Pfam" id="PF03816"/>
    </source>
</evidence>
<comment type="similarity">
    <text evidence="1">Belongs to the LytR/CpsA/Psr (LCP) family.</text>
</comment>
<keyword evidence="3" id="KW-0472">Membrane</keyword>